<dbReference type="InterPro" id="IPR001005">
    <property type="entry name" value="SANT/Myb"/>
</dbReference>
<organism evidence="6">
    <name type="scientific">Brachypodium distachyon</name>
    <name type="common">Purple false brome</name>
    <name type="synonym">Trachynia distachya</name>
    <dbReference type="NCBI Taxonomy" id="15368"/>
    <lineage>
        <taxon>Eukaryota</taxon>
        <taxon>Viridiplantae</taxon>
        <taxon>Streptophyta</taxon>
        <taxon>Embryophyta</taxon>
        <taxon>Tracheophyta</taxon>
        <taxon>Spermatophyta</taxon>
        <taxon>Magnoliopsida</taxon>
        <taxon>Liliopsida</taxon>
        <taxon>Poales</taxon>
        <taxon>Poaceae</taxon>
        <taxon>BOP clade</taxon>
        <taxon>Pooideae</taxon>
        <taxon>Stipodae</taxon>
        <taxon>Brachypodieae</taxon>
        <taxon>Brachypodium</taxon>
    </lineage>
</organism>
<dbReference type="AlphaFoldDB" id="A0A2K2D4K7"/>
<evidence type="ECO:0000256" key="1">
    <source>
        <dbReference type="ARBA" id="ARBA00023015"/>
    </source>
</evidence>
<dbReference type="EMBL" id="CM000882">
    <property type="protein sequence ID" value="PNT69214.1"/>
    <property type="molecule type" value="Genomic_DNA"/>
</dbReference>
<reference evidence="6" key="2">
    <citation type="submission" date="2017-06" db="EMBL/GenBank/DDBJ databases">
        <title>WGS assembly of Brachypodium distachyon.</title>
        <authorList>
            <consortium name="The International Brachypodium Initiative"/>
            <person name="Lucas S."/>
            <person name="Harmon-Smith M."/>
            <person name="Lail K."/>
            <person name="Tice H."/>
            <person name="Grimwood J."/>
            <person name="Bruce D."/>
            <person name="Barry K."/>
            <person name="Shu S."/>
            <person name="Lindquist E."/>
            <person name="Wang M."/>
            <person name="Pitluck S."/>
            <person name="Vogel J.P."/>
            <person name="Garvin D.F."/>
            <person name="Mockler T.C."/>
            <person name="Schmutz J."/>
            <person name="Rokhsar D."/>
            <person name="Bevan M.W."/>
        </authorList>
    </citation>
    <scope>NUCLEOTIDE SEQUENCE</scope>
    <source>
        <strain evidence="6">Bd21</strain>
    </source>
</reference>
<keyword evidence="3" id="KW-0804">Transcription</keyword>
<dbReference type="Proteomes" id="UP000008810">
    <property type="component" value="Chromosome 3"/>
</dbReference>
<dbReference type="InterPro" id="IPR009057">
    <property type="entry name" value="Homeodomain-like_sf"/>
</dbReference>
<dbReference type="GO" id="GO:0003700">
    <property type="term" value="F:DNA-binding transcription factor activity"/>
    <property type="evidence" value="ECO:0007669"/>
    <property type="project" value="InterPro"/>
</dbReference>
<keyword evidence="1" id="KW-0805">Transcription regulation</keyword>
<dbReference type="RefSeq" id="XP_014756067.1">
    <property type="nucleotide sequence ID" value="XM_014900581.2"/>
</dbReference>
<dbReference type="GO" id="GO:0003677">
    <property type="term" value="F:DNA binding"/>
    <property type="evidence" value="ECO:0007669"/>
    <property type="project" value="UniProtKB-KW"/>
</dbReference>
<evidence type="ECO:0000313" key="8">
    <source>
        <dbReference type="Proteomes" id="UP000008810"/>
    </source>
</evidence>
<dbReference type="InterPro" id="IPR006447">
    <property type="entry name" value="Myb_dom_plants"/>
</dbReference>
<dbReference type="Pfam" id="PF00249">
    <property type="entry name" value="Myb_DNA-binding"/>
    <property type="match status" value="1"/>
</dbReference>
<dbReference type="InterPro" id="IPR046955">
    <property type="entry name" value="PHR1-like"/>
</dbReference>
<dbReference type="GeneID" id="104584299"/>
<dbReference type="KEGG" id="bdi:104584299"/>
<dbReference type="NCBIfam" id="TIGR01557">
    <property type="entry name" value="myb_SHAQKYF"/>
    <property type="match status" value="1"/>
</dbReference>
<dbReference type="PANTHER" id="PTHR31314">
    <property type="entry name" value="MYB FAMILY TRANSCRIPTION FACTOR PHL7-LIKE"/>
    <property type="match status" value="1"/>
</dbReference>
<dbReference type="SUPFAM" id="SSF46689">
    <property type="entry name" value="Homeodomain-like"/>
    <property type="match status" value="1"/>
</dbReference>
<accession>A0A2K2D4K7</accession>
<proteinExistence type="predicted"/>
<evidence type="ECO:0000259" key="5">
    <source>
        <dbReference type="Pfam" id="PF00249"/>
    </source>
</evidence>
<gene>
    <name evidence="7" type="primary">LOC104584299</name>
    <name evidence="6" type="ORF">BRADI_3g51409v3</name>
</gene>
<feature type="domain" description="Myb-like" evidence="5">
    <location>
        <begin position="21"/>
        <end position="74"/>
    </location>
</feature>
<dbReference type="PANTHER" id="PTHR31314:SF64">
    <property type="entry name" value="OS02G0672300 PROTEIN"/>
    <property type="match status" value="1"/>
</dbReference>
<name>A0A2K2D4K7_BRADI</name>
<protein>
    <recommendedName>
        <fullName evidence="5">Myb-like domain-containing protein</fullName>
    </recommendedName>
</protein>
<evidence type="ECO:0000313" key="6">
    <source>
        <dbReference type="EMBL" id="PNT69214.1"/>
    </source>
</evidence>
<keyword evidence="4" id="KW-0539">Nucleus</keyword>
<reference evidence="7" key="3">
    <citation type="submission" date="2018-08" db="UniProtKB">
        <authorList>
            <consortium name="EnsemblPlants"/>
        </authorList>
    </citation>
    <scope>IDENTIFICATION</scope>
    <source>
        <strain evidence="7">cv. Bd21</strain>
    </source>
</reference>
<keyword evidence="8" id="KW-1185">Reference proteome</keyword>
<dbReference type="Gramene" id="PNT69214">
    <property type="protein sequence ID" value="PNT69214"/>
    <property type="gene ID" value="BRADI_3g51409v3"/>
</dbReference>
<evidence type="ECO:0000256" key="2">
    <source>
        <dbReference type="ARBA" id="ARBA00023125"/>
    </source>
</evidence>
<reference evidence="6 7" key="1">
    <citation type="journal article" date="2010" name="Nature">
        <title>Genome sequencing and analysis of the model grass Brachypodium distachyon.</title>
        <authorList>
            <consortium name="International Brachypodium Initiative"/>
        </authorList>
    </citation>
    <scope>NUCLEOTIDE SEQUENCE [LARGE SCALE GENOMIC DNA]</scope>
    <source>
        <strain evidence="6 7">Bd21</strain>
    </source>
</reference>
<sequence length="300" mass="33176">MGKRRRNDGLVRQYTRSEVPRMKWTDELHSSFVRAVDFLGGQDSTRTTPKRILQLMDVRGLTISHVKSHLQMYRCTPRGIGEKETQLQLHPKNHSFAVDERGSKGFIFPPIKRAKVGTEIAAARNMQGSSDMRRRIPGNQCCIDDYVQLQAMSMDRRNVNGGLEWQSAATAASVVNLQHLGSWVQEPEPSKVSIPEPRDHLNHTARRISSTESYESWCLLFSGATTGEDEPDDSAANKCSPRLSLAVEQKAEDVVSSWPSESSCVLSPSSRSFSDCSGPPGCGFAGQHVNLDLSLSICGS</sequence>
<dbReference type="EnsemblPlants" id="PNT69214">
    <property type="protein sequence ID" value="PNT69214"/>
    <property type="gene ID" value="BRADI_3g51409v3"/>
</dbReference>
<keyword evidence="2" id="KW-0238">DNA-binding</keyword>
<evidence type="ECO:0000256" key="3">
    <source>
        <dbReference type="ARBA" id="ARBA00023163"/>
    </source>
</evidence>
<evidence type="ECO:0000313" key="7">
    <source>
        <dbReference type="EnsemblPlants" id="PNT69214"/>
    </source>
</evidence>
<evidence type="ECO:0000256" key="4">
    <source>
        <dbReference type="ARBA" id="ARBA00023242"/>
    </source>
</evidence>
<dbReference type="Gene3D" id="1.10.10.60">
    <property type="entry name" value="Homeodomain-like"/>
    <property type="match status" value="1"/>
</dbReference>
<dbReference type="OrthoDB" id="551907at2759"/>